<evidence type="ECO:0000313" key="6">
    <source>
        <dbReference type="EMBL" id="PWU86912.1"/>
    </source>
</evidence>
<dbReference type="InterPro" id="IPR008377">
    <property type="entry name" value="Sialidase_trypan"/>
</dbReference>
<feature type="compositionally biased region" description="Acidic residues" evidence="1">
    <location>
        <begin position="938"/>
        <end position="953"/>
    </location>
</feature>
<dbReference type="VEuPathDB" id="TriTrypDB:BCY84_01892"/>
<dbReference type="VEuPathDB" id="TriTrypDB:C4B63_107g30"/>
<dbReference type="EMBL" id="PRFA01000107">
    <property type="protein sequence ID" value="PWU86912.1"/>
    <property type="molecule type" value="Genomic_DNA"/>
</dbReference>
<evidence type="ECO:0000259" key="3">
    <source>
        <dbReference type="Pfam" id="PF12429"/>
    </source>
</evidence>
<keyword evidence="2" id="KW-0812">Transmembrane</keyword>
<organism evidence="6 7">
    <name type="scientific">Trypanosoma cruzi</name>
    <dbReference type="NCBI Taxonomy" id="5693"/>
    <lineage>
        <taxon>Eukaryota</taxon>
        <taxon>Discoba</taxon>
        <taxon>Euglenozoa</taxon>
        <taxon>Kinetoplastea</taxon>
        <taxon>Metakinetoplastina</taxon>
        <taxon>Trypanosomatida</taxon>
        <taxon>Trypanosomatidae</taxon>
        <taxon>Trypanosoma</taxon>
        <taxon>Schizotrypanum</taxon>
    </lineage>
</organism>
<feature type="compositionally biased region" description="Acidic residues" evidence="1">
    <location>
        <begin position="845"/>
        <end position="856"/>
    </location>
</feature>
<dbReference type="VEuPathDB" id="TriTrypDB:Tc_MARK_6581"/>
<dbReference type="InterPro" id="IPR055239">
    <property type="entry name" value="TS_C"/>
</dbReference>
<dbReference type="InterPro" id="IPR036278">
    <property type="entry name" value="Sialidase_sf"/>
</dbReference>
<keyword evidence="2" id="KW-0472">Membrane</keyword>
<dbReference type="VEuPathDB" id="TriTrypDB:TcG_12238"/>
<dbReference type="VEuPathDB" id="TriTrypDB:TcCLB.503861.40"/>
<keyword evidence="2" id="KW-1133">Transmembrane helix</keyword>
<evidence type="ECO:0000259" key="5">
    <source>
        <dbReference type="Pfam" id="PF22925"/>
    </source>
</evidence>
<feature type="compositionally biased region" description="Basic and acidic residues" evidence="1">
    <location>
        <begin position="123"/>
        <end position="132"/>
    </location>
</feature>
<dbReference type="VEuPathDB" id="TriTrypDB:TcBrA4_0141520"/>
<dbReference type="VEuPathDB" id="TriTrypDB:TcG_12236"/>
<dbReference type="GO" id="GO:0004308">
    <property type="term" value="F:exo-alpha-sialidase activity"/>
    <property type="evidence" value="ECO:0007669"/>
    <property type="project" value="InterPro"/>
</dbReference>
<feature type="domain" description="DUF3676" evidence="3">
    <location>
        <begin position="823"/>
        <end position="1051"/>
    </location>
</feature>
<feature type="domain" description="Trans-sialidase C-terminal" evidence="5">
    <location>
        <begin position="587"/>
        <end position="794"/>
    </location>
</feature>
<dbReference type="InterPro" id="IPR021287">
    <property type="entry name" value="Trans-sialidase_CS"/>
</dbReference>
<feature type="domain" description="Sialidase" evidence="4">
    <location>
        <begin position="199"/>
        <end position="528"/>
    </location>
</feature>
<dbReference type="Pfam" id="PF22925">
    <property type="entry name" value="TS_C"/>
    <property type="match status" value="1"/>
</dbReference>
<accession>A0A2V2UUS1</accession>
<dbReference type="Gene3D" id="2.120.10.10">
    <property type="match status" value="1"/>
</dbReference>
<dbReference type="Proteomes" id="UP000246121">
    <property type="component" value="Unassembled WGS sequence"/>
</dbReference>
<dbReference type="Pfam" id="PF13859">
    <property type="entry name" value="BNR_3"/>
    <property type="match status" value="1"/>
</dbReference>
<feature type="compositionally biased region" description="Polar residues" evidence="1">
    <location>
        <begin position="1061"/>
        <end position="1092"/>
    </location>
</feature>
<proteinExistence type="predicted"/>
<feature type="region of interest" description="Disordered" evidence="1">
    <location>
        <begin position="813"/>
        <end position="858"/>
    </location>
</feature>
<feature type="compositionally biased region" description="Low complexity" evidence="1">
    <location>
        <begin position="826"/>
        <end position="835"/>
    </location>
</feature>
<dbReference type="VEuPathDB" id="TriTrypDB:TcCL_NonESM04394"/>
<dbReference type="VEuPathDB" id="TriTrypDB:TCDM_13280"/>
<gene>
    <name evidence="6" type="ORF">C4B63_107g30</name>
</gene>
<evidence type="ECO:0000256" key="2">
    <source>
        <dbReference type="SAM" id="Phobius"/>
    </source>
</evidence>
<sequence>MTPAAAGGSRCVFPVHCSSISCSVCLCARVVVVGSDCGGGDGATHRGWVEVFILSSLFIILFFFSFFSLSYEASNQARIATVKFEGTESTNNTHTHIYMLSRVAAVKAPRTHNRRCVTGSSGRRREGRESEPQRPNVSRHVFTSAVLLLAVWMTCCDRGAATAEQAEAAVDPFKGKTPISFANWREFKDSGSKITSLRVPGLVKVGNDVFAVAEAQCGERNGAGICAGIVSKHLDISGYSMDISTSDISLSCMQLVDITENNFWTTEVLRPTTLVLEDSVYMLVGNQSRTTPPVEGTNERGLLLVRGTVTVDGEKKKLVWNETHLVKPHPKVKSGSLTELIGGGGSGAVMREGALVFPMQAKKRDGTNVLLSMRFSNSENKWELSKTKPGEGCRDPTLVKWEEDKEDERLFMVAHCDGGYYDVYGSTENGGNWYPDRQPITRVWGNSHNRSGHGVQSGSTTAIIEGKEVMLITAPVYENDNGKGRLHLWVTDKARVYDVGPVSREDDDAAASSLLIKDKNKELISLYENKKDEKYNLVAVSLTEKLERIKEVVKKWKDLDSALKTCRSGSSGTVDARKKRMCNGRIPTDGLVGFLSGNSTENTWKDEYLGVNATVHGPAEKRIVGPNGWTFKGSGAWAEWPVGDMGQTVPYYFANTEFTLVATVSIHEVPKEDSIPLIGVRMNDTSSTVLFGLSYTHEKKWLAISEDAVFPDDVNDIVKWEPNKTYQVVLKMNFVEWTVVVDKDEIHNMKYNEKLFNSHRISHFYIGGDSKHQSATGGHVTVTNVMLYNEELFENELRKLRTSKVAIPSLGAEKQPTEQVSGTDVSVASESWSEESTSHEKLTEDDTGEEEEESVDDPLLAASSSTDAAGSSVPELAIASESAEASRQEDNARLSGGETFQQATPNEDNGSMQRDSEVQTQDPQTEEITEATGVETSPESDDTQPPEEEEEANDMSGESTSPVGASLSMETVTAPVYGEHQVQQKVELSTETNDVRSTGTGTTGTERSLSVEVGDGNSERTMSSDSRLTPSESDAETTSVENTDNVSRNEGDEVSFEDSKQVPQTFDTAPENTSATPGETAIPSESNTTTPSDTEIMLEHAHYGELAAMALIGDSTVHVCVSRVLLLLLLLGLWGIAALC</sequence>
<feature type="compositionally biased region" description="Polar residues" evidence="1">
    <location>
        <begin position="956"/>
        <end position="971"/>
    </location>
</feature>
<dbReference type="SUPFAM" id="SSF50939">
    <property type="entry name" value="Sialidases"/>
    <property type="match status" value="1"/>
</dbReference>
<dbReference type="Gene3D" id="2.60.120.200">
    <property type="match status" value="1"/>
</dbReference>
<dbReference type="InterPro" id="IPR013320">
    <property type="entry name" value="ConA-like_dom_sf"/>
</dbReference>
<dbReference type="CDD" id="cd15482">
    <property type="entry name" value="Sialidase_non-viral"/>
    <property type="match status" value="1"/>
</dbReference>
<dbReference type="VEuPathDB" id="TriTrypDB:TCDM_12498"/>
<dbReference type="VEuPathDB" id="TriTrypDB:C3747_387g4"/>
<dbReference type="VEuPathDB" id="TriTrypDB:TcCLB.509581.10"/>
<dbReference type="Pfam" id="PF11052">
    <property type="entry name" value="Tr-sialidase_C"/>
    <property type="match status" value="1"/>
</dbReference>
<dbReference type="VEuPathDB" id="TriTrypDB:ECC02_006492"/>
<dbReference type="SUPFAM" id="SSF49899">
    <property type="entry name" value="Concanavalin A-like lectins/glucanases"/>
    <property type="match status" value="1"/>
</dbReference>
<feature type="compositionally biased region" description="Polar residues" evidence="1">
    <location>
        <begin position="1019"/>
        <end position="1048"/>
    </location>
</feature>
<feature type="region of interest" description="Disordered" evidence="1">
    <location>
        <begin position="880"/>
        <end position="1092"/>
    </location>
</feature>
<evidence type="ECO:0000313" key="7">
    <source>
        <dbReference type="Proteomes" id="UP000246121"/>
    </source>
</evidence>
<evidence type="ECO:0000259" key="4">
    <source>
        <dbReference type="Pfam" id="PF13859"/>
    </source>
</evidence>
<feature type="transmembrane region" description="Helical" evidence="2">
    <location>
        <begin position="51"/>
        <end position="71"/>
    </location>
</feature>
<comment type="caution">
    <text evidence="6">The sequence shown here is derived from an EMBL/GenBank/DDBJ whole genome shotgun (WGS) entry which is preliminary data.</text>
</comment>
<dbReference type="Pfam" id="PF12429">
    <property type="entry name" value="DUF3676"/>
    <property type="match status" value="1"/>
</dbReference>
<dbReference type="VEuPathDB" id="TriTrypDB:TCSYLVIO_007684"/>
<dbReference type="VEuPathDB" id="TriTrypDB:TcCLB.440219.10"/>
<dbReference type="PRINTS" id="PR01803">
    <property type="entry name" value="TCSIALIDASE"/>
</dbReference>
<dbReference type="AlphaFoldDB" id="A0A2V2UUS1"/>
<dbReference type="InterPro" id="IPR022144">
    <property type="entry name" value="DUF3676"/>
</dbReference>
<feature type="region of interest" description="Disordered" evidence="1">
    <location>
        <begin position="114"/>
        <end position="136"/>
    </location>
</feature>
<feature type="compositionally biased region" description="Polar residues" evidence="1">
    <location>
        <begin position="898"/>
        <end position="923"/>
    </location>
</feature>
<evidence type="ECO:0000256" key="1">
    <source>
        <dbReference type="SAM" id="MobiDB-lite"/>
    </source>
</evidence>
<dbReference type="InterPro" id="IPR011040">
    <property type="entry name" value="Sialidase"/>
</dbReference>
<feature type="compositionally biased region" description="Polar residues" evidence="1">
    <location>
        <begin position="981"/>
        <end position="997"/>
    </location>
</feature>
<reference evidence="6 7" key="1">
    <citation type="journal article" date="2018" name="Microb. Genom.">
        <title>Expanding an expanded genome: long-read sequencing of Trypanosoma cruzi.</title>
        <authorList>
            <person name="Berna L."/>
            <person name="Rodriguez M."/>
            <person name="Chiribao M.L."/>
            <person name="Parodi-Talice A."/>
            <person name="Pita S."/>
            <person name="Rijo G."/>
            <person name="Alvarez-Valin F."/>
            <person name="Robello C."/>
        </authorList>
    </citation>
    <scope>NUCLEOTIDE SEQUENCE [LARGE SCALE GENOMIC DNA]</scope>
    <source>
        <strain evidence="6 7">Dm28c</strain>
    </source>
</reference>
<protein>
    <submittedName>
        <fullName evidence="6">Putative trans-sialidase, Group VIII</fullName>
    </submittedName>
</protein>
<name>A0A2V2UUS1_TRYCR</name>